<dbReference type="GeneID" id="66164668"/>
<dbReference type="InterPro" id="IPR044153">
    <property type="entry name" value="PIN_Pae0151-like"/>
</dbReference>
<evidence type="ECO:0000256" key="1">
    <source>
        <dbReference type="ARBA" id="ARBA00022842"/>
    </source>
</evidence>
<name>A0A8D5U8C6_9CREN</name>
<dbReference type="Gene3D" id="3.40.50.1010">
    <property type="entry name" value="5'-nuclease"/>
    <property type="match status" value="1"/>
</dbReference>
<dbReference type="CDD" id="cd09873">
    <property type="entry name" value="PIN_Pae0151-like"/>
    <property type="match status" value="1"/>
</dbReference>
<evidence type="ECO:0000313" key="4">
    <source>
        <dbReference type="Proteomes" id="UP000825123"/>
    </source>
</evidence>
<gene>
    <name evidence="3" type="ORF">KN1_29620</name>
</gene>
<sequence>MILDSSVIASLFFRDNFSEKTAEIISSNAHEEFKTLDLAFAEVSNVAWKRVVIFGEDKEIALRQLRNAVNFIEDVCSVTSTEDIISDAIKLAVSEKLPFYDSAFLYLAIREKSKLLTTDLKLFNKVSNELKEYVITP</sequence>
<protein>
    <submittedName>
        <fullName evidence="3">Toxin VapC</fullName>
    </submittedName>
</protein>
<dbReference type="Proteomes" id="UP000825123">
    <property type="component" value="Chromosome"/>
</dbReference>
<reference evidence="3 4" key="1">
    <citation type="submission" date="2021-04" db="EMBL/GenBank/DDBJ databases">
        <title>Complete genome sequence of Stygiolobus sp. KN-1.</title>
        <authorList>
            <person name="Nakamura K."/>
            <person name="Sakai H."/>
            <person name="Kurosawa N."/>
        </authorList>
    </citation>
    <scope>NUCLEOTIDE SEQUENCE [LARGE SCALE GENOMIC DNA]</scope>
    <source>
        <strain evidence="3 4">KN-1</strain>
    </source>
</reference>
<proteinExistence type="predicted"/>
<evidence type="ECO:0000259" key="2">
    <source>
        <dbReference type="Pfam" id="PF01850"/>
    </source>
</evidence>
<dbReference type="RefSeq" id="WP_221288540.1">
    <property type="nucleotide sequence ID" value="NZ_AP024597.1"/>
</dbReference>
<dbReference type="InterPro" id="IPR051619">
    <property type="entry name" value="TypeII_TA_RNase_PINc/VapC"/>
</dbReference>
<dbReference type="SUPFAM" id="SSF88723">
    <property type="entry name" value="PIN domain-like"/>
    <property type="match status" value="1"/>
</dbReference>
<dbReference type="EMBL" id="AP024597">
    <property type="protein sequence ID" value="BCU71665.1"/>
    <property type="molecule type" value="Genomic_DNA"/>
</dbReference>
<dbReference type="Pfam" id="PF01850">
    <property type="entry name" value="PIN"/>
    <property type="match status" value="1"/>
</dbReference>
<dbReference type="InterPro" id="IPR002716">
    <property type="entry name" value="PIN_dom"/>
</dbReference>
<dbReference type="PANTHER" id="PTHR35901">
    <property type="entry name" value="RIBONUCLEASE VAPC3"/>
    <property type="match status" value="1"/>
</dbReference>
<keyword evidence="1" id="KW-0460">Magnesium</keyword>
<dbReference type="AlphaFoldDB" id="A0A8D5U8C6"/>
<dbReference type="KEGG" id="csty:KN1_29620"/>
<evidence type="ECO:0000313" key="3">
    <source>
        <dbReference type="EMBL" id="BCU71665.1"/>
    </source>
</evidence>
<dbReference type="InterPro" id="IPR029060">
    <property type="entry name" value="PIN-like_dom_sf"/>
</dbReference>
<organism evidence="3 4">
    <name type="scientific">Stygiolobus caldivivus</name>
    <dbReference type="NCBI Taxonomy" id="2824673"/>
    <lineage>
        <taxon>Archaea</taxon>
        <taxon>Thermoproteota</taxon>
        <taxon>Thermoprotei</taxon>
        <taxon>Sulfolobales</taxon>
        <taxon>Sulfolobaceae</taxon>
        <taxon>Stygiolobus</taxon>
    </lineage>
</organism>
<dbReference type="PANTHER" id="PTHR35901:SF1">
    <property type="entry name" value="EXONUCLEASE VAPC9"/>
    <property type="match status" value="1"/>
</dbReference>
<feature type="domain" description="PIN" evidence="2">
    <location>
        <begin position="1"/>
        <end position="126"/>
    </location>
</feature>
<keyword evidence="4" id="KW-1185">Reference proteome</keyword>
<accession>A0A8D5U8C6</accession>